<proteinExistence type="predicted"/>
<organism evidence="1 2">
    <name type="scientific">Eretmocerus hayati</name>
    <dbReference type="NCBI Taxonomy" id="131215"/>
    <lineage>
        <taxon>Eukaryota</taxon>
        <taxon>Metazoa</taxon>
        <taxon>Ecdysozoa</taxon>
        <taxon>Arthropoda</taxon>
        <taxon>Hexapoda</taxon>
        <taxon>Insecta</taxon>
        <taxon>Pterygota</taxon>
        <taxon>Neoptera</taxon>
        <taxon>Endopterygota</taxon>
        <taxon>Hymenoptera</taxon>
        <taxon>Apocrita</taxon>
        <taxon>Proctotrupomorpha</taxon>
        <taxon>Chalcidoidea</taxon>
        <taxon>Aphelinidae</taxon>
        <taxon>Aphelininae</taxon>
        <taxon>Eretmocerus</taxon>
    </lineage>
</organism>
<keyword evidence="2" id="KW-1185">Reference proteome</keyword>
<comment type="caution">
    <text evidence="1">The sequence shown here is derived from an EMBL/GenBank/DDBJ whole genome shotgun (WGS) entry which is preliminary data.</text>
</comment>
<evidence type="ECO:0000313" key="2">
    <source>
        <dbReference type="Proteomes" id="UP001239111"/>
    </source>
</evidence>
<evidence type="ECO:0000313" key="1">
    <source>
        <dbReference type="EMBL" id="KAJ8664281.1"/>
    </source>
</evidence>
<dbReference type="EMBL" id="CM056744">
    <property type="protein sequence ID" value="KAJ8664281.1"/>
    <property type="molecule type" value="Genomic_DNA"/>
</dbReference>
<name>A0ACC2N017_9HYME</name>
<sequence>MQLSIQICALYLLNIYNHCRPILAMGDDGSYLNKMTIEGGIANIAKHIASDNTFLIANCKKKPSIECEIIQGKLSHHYSPYINHTCTFKPPRHPKSIPMMPLHLELLDTNHSIASWFEIHSIEILRKNVAIIDMSNCKIKYLSFDQPHSDGTMRNTVVTNLLVYERSFDVITSDQNFCERYPKCRLKYDVHGEILGAPEPFPTSMHKFKAVEKIDGFPVYGFLAIGESPKEGKGQVKIEYVSSHMGIVKKINTDIVVNGSSSHATISNANRRFTLCAIKKNYFEVIHCNQFVMETHTVGTQPKIKMALTYFDKIRALSVHSLPDGGFLILTVGCPEHMETSINSWFGKLNIYGVDGFGKSRKIFEGELGFECKDNLALGTNEVDGKFCIYFSCDTVTYTGKKMKPMNYLKMYQKCVPRAEVIT</sequence>
<accession>A0ACC2N017</accession>
<gene>
    <name evidence="1" type="ORF">QAD02_005943</name>
</gene>
<protein>
    <submittedName>
        <fullName evidence="1">Uncharacterized protein</fullName>
    </submittedName>
</protein>
<dbReference type="Proteomes" id="UP001239111">
    <property type="component" value="Chromosome 4"/>
</dbReference>
<reference evidence="1" key="1">
    <citation type="submission" date="2023-04" db="EMBL/GenBank/DDBJ databases">
        <title>A chromosome-level genome assembly of the parasitoid wasp Eretmocerus hayati.</title>
        <authorList>
            <person name="Zhong Y."/>
            <person name="Liu S."/>
            <person name="Liu Y."/>
        </authorList>
    </citation>
    <scope>NUCLEOTIDE SEQUENCE</scope>
    <source>
        <strain evidence="1">ZJU_SS_LIU_2023</strain>
    </source>
</reference>